<evidence type="ECO:0000313" key="1">
    <source>
        <dbReference type="EMBL" id="QFZ30105.1"/>
    </source>
</evidence>
<gene>
    <name evidence="1" type="ORF">EJF14_70174</name>
</gene>
<name>A0ACD0WRS3_CLALS</name>
<keyword evidence="2" id="KW-1185">Reference proteome</keyword>
<sequence length="385" mass="44518">MSCISHYLQRAPLMFVHLNLVPNNTNMSLTYNTQSFQPQALSTGFVSRVTKDPDSAIIVNNVPQERSAKRNAQQINYAEFDNVNDDFEYEEDGNLSATTYPSANTHITATVQKHLLKPARLARSSEIFTDDIFADVSQKMMPEALIPIKLNIEYNAGASKLVDFFMWNVNESLITPEQFASLLCSELELPNSIHSDIVDSINKQIEDYNFVNNAQLPPGNEYHVIIDISVNLDKKLYEDKFEWDLVQTDVTPEKFAEIVVADLGLSSEFKPAIAHSLHEMSLRLKKELIDGTYNHELHKYQQLAGLIFERNIRIRTDSSIHNGNAVWEPFIEILSPWEIEKREIERERNSRRLKRENMRREVDDFSGSKRRATTRRRLEELDWRI</sequence>
<proteinExistence type="predicted"/>
<dbReference type="Proteomes" id="UP000326582">
    <property type="component" value="Chromosome 7"/>
</dbReference>
<reference evidence="2" key="1">
    <citation type="journal article" date="2019" name="MBio">
        <title>Comparative genomics for the elucidation of multidrug resistance (MDR) in Candida lusitaniae.</title>
        <authorList>
            <person name="Kannan A."/>
            <person name="Asner S.A."/>
            <person name="Trachsel E."/>
            <person name="Kelly S."/>
            <person name="Parker J."/>
            <person name="Sanglard D."/>
        </authorList>
    </citation>
    <scope>NUCLEOTIDE SEQUENCE [LARGE SCALE GENOMIC DNA]</scope>
    <source>
        <strain evidence="2">P1</strain>
    </source>
</reference>
<dbReference type="EMBL" id="CP038490">
    <property type="protein sequence ID" value="QFZ30105.1"/>
    <property type="molecule type" value="Genomic_DNA"/>
</dbReference>
<accession>A0ACD0WRS3</accession>
<organism evidence="1 2">
    <name type="scientific">Clavispora lusitaniae</name>
    <name type="common">Candida lusitaniae</name>
    <dbReference type="NCBI Taxonomy" id="36911"/>
    <lineage>
        <taxon>Eukaryota</taxon>
        <taxon>Fungi</taxon>
        <taxon>Dikarya</taxon>
        <taxon>Ascomycota</taxon>
        <taxon>Saccharomycotina</taxon>
        <taxon>Pichiomycetes</taxon>
        <taxon>Metschnikowiaceae</taxon>
        <taxon>Clavispora</taxon>
    </lineage>
</organism>
<evidence type="ECO:0000313" key="2">
    <source>
        <dbReference type="Proteomes" id="UP000326582"/>
    </source>
</evidence>
<protein>
    <submittedName>
        <fullName evidence="1">Complex subunit</fullName>
    </submittedName>
</protein>